<dbReference type="InterPro" id="IPR036052">
    <property type="entry name" value="TrpB-like_PALP_sf"/>
</dbReference>
<dbReference type="AlphaFoldDB" id="A0A1M6BC13"/>
<dbReference type="InterPro" id="IPR050147">
    <property type="entry name" value="Ser/Thr_Dehydratase"/>
</dbReference>
<dbReference type="FunFam" id="3.40.50.1100:FF:000005">
    <property type="entry name" value="Threonine dehydratase catabolic"/>
    <property type="match status" value="1"/>
</dbReference>
<dbReference type="Proteomes" id="UP000184387">
    <property type="component" value="Unassembled WGS sequence"/>
</dbReference>
<dbReference type="NCBIfam" id="NF005600">
    <property type="entry name" value="PRK07334.1"/>
    <property type="match status" value="1"/>
</dbReference>
<evidence type="ECO:0000313" key="6">
    <source>
        <dbReference type="EMBL" id="SHI46262.1"/>
    </source>
</evidence>
<protein>
    <submittedName>
        <fullName evidence="6">Threonine dehydratase</fullName>
    </submittedName>
</protein>
<dbReference type="InterPro" id="IPR045865">
    <property type="entry name" value="ACT-like_dom_sf"/>
</dbReference>
<sequence length="422" mass="43317">MTATLARAAAVPPLPATPAVTLADVRAAAERIRGAVLRTPLVEPQAVARIAGAQVLLKLDSLQATGAFKERGAANRLALLTAREREAGVIAMSAGNHAQAVARHAALRGVAATIVMPRFTPATKVVRTEGWGAKVVLHGETLAEAAAHAHELALRDGLVFIHPYDDPAVIAGQGTMALEILEDAEGQGQRPLDAVILPVGGGGLLAGCAAALAEARPGLKVYGVEVEGYPAMAQRLAGKPVLVGGPTVAEGIAVRDVGELPFALLREMGIEVLVVPEAAVEQGIAVLAENAKVTSEGAGAAGLAAVLARPDLFAGKRVATAVCGGNIDPRILANVLLRNLLRDGRILRLHLDIPDRPGVLADISTRVAAAGGNVIEVSHQRLFAAPSVQTAELELMVEVRDAAQGAAIVAALEAGDYVVRRG</sequence>
<name>A0A1M6BC13_9PROT</name>
<dbReference type="GO" id="GO:0009097">
    <property type="term" value="P:isoleucine biosynthetic process"/>
    <property type="evidence" value="ECO:0007669"/>
    <property type="project" value="TreeGrafter"/>
</dbReference>
<keyword evidence="4" id="KW-0456">Lyase</keyword>
<evidence type="ECO:0000313" key="7">
    <source>
        <dbReference type="Proteomes" id="UP000184387"/>
    </source>
</evidence>
<dbReference type="Gene3D" id="3.40.50.1100">
    <property type="match status" value="2"/>
</dbReference>
<feature type="domain" description="ACT" evidence="5">
    <location>
        <begin position="348"/>
        <end position="422"/>
    </location>
</feature>
<evidence type="ECO:0000259" key="5">
    <source>
        <dbReference type="PROSITE" id="PS51671"/>
    </source>
</evidence>
<dbReference type="PROSITE" id="PS51671">
    <property type="entry name" value="ACT"/>
    <property type="match status" value="1"/>
</dbReference>
<dbReference type="EMBL" id="FQZF01000002">
    <property type="protein sequence ID" value="SHI46262.1"/>
    <property type="molecule type" value="Genomic_DNA"/>
</dbReference>
<dbReference type="RefSeq" id="WP_073130899.1">
    <property type="nucleotide sequence ID" value="NZ_FQZF01000002.1"/>
</dbReference>
<evidence type="ECO:0000256" key="2">
    <source>
        <dbReference type="ARBA" id="ARBA00010869"/>
    </source>
</evidence>
<dbReference type="GO" id="GO:0004794">
    <property type="term" value="F:threonine deaminase activity"/>
    <property type="evidence" value="ECO:0007669"/>
    <property type="project" value="TreeGrafter"/>
</dbReference>
<comment type="cofactor">
    <cofactor evidence="1">
        <name>pyridoxal 5'-phosphate</name>
        <dbReference type="ChEBI" id="CHEBI:597326"/>
    </cofactor>
</comment>
<proteinExistence type="inferred from homology"/>
<dbReference type="GO" id="GO:0003941">
    <property type="term" value="F:L-serine ammonia-lyase activity"/>
    <property type="evidence" value="ECO:0007669"/>
    <property type="project" value="TreeGrafter"/>
</dbReference>
<dbReference type="CDD" id="cd04886">
    <property type="entry name" value="ACT_ThrD-II-like"/>
    <property type="match status" value="1"/>
</dbReference>
<accession>A0A1M6BC13</accession>
<evidence type="ECO:0000256" key="3">
    <source>
        <dbReference type="ARBA" id="ARBA00022898"/>
    </source>
</evidence>
<dbReference type="SUPFAM" id="SSF55021">
    <property type="entry name" value="ACT-like"/>
    <property type="match status" value="1"/>
</dbReference>
<dbReference type="GO" id="GO:0006567">
    <property type="term" value="P:L-threonine catabolic process"/>
    <property type="evidence" value="ECO:0007669"/>
    <property type="project" value="TreeGrafter"/>
</dbReference>
<dbReference type="Pfam" id="PF00291">
    <property type="entry name" value="PALP"/>
    <property type="match status" value="1"/>
</dbReference>
<comment type="similarity">
    <text evidence="2">Belongs to the serine/threonine dehydratase family.</text>
</comment>
<dbReference type="PANTHER" id="PTHR48078">
    <property type="entry name" value="THREONINE DEHYDRATASE, MITOCHONDRIAL-RELATED"/>
    <property type="match status" value="1"/>
</dbReference>
<keyword evidence="7" id="KW-1185">Reference proteome</keyword>
<dbReference type="PANTHER" id="PTHR48078:SF6">
    <property type="entry name" value="L-THREONINE DEHYDRATASE CATABOLIC TDCB"/>
    <property type="match status" value="1"/>
</dbReference>
<reference evidence="6 7" key="1">
    <citation type="submission" date="2016-11" db="EMBL/GenBank/DDBJ databases">
        <authorList>
            <person name="Jaros S."/>
            <person name="Januszkiewicz K."/>
            <person name="Wedrychowicz H."/>
        </authorList>
    </citation>
    <scope>NUCLEOTIDE SEQUENCE [LARGE SCALE GENOMIC DNA]</scope>
    <source>
        <strain evidence="6 7">DSM 14916</strain>
    </source>
</reference>
<dbReference type="InterPro" id="IPR044561">
    <property type="entry name" value="ACT_ThrD-II-like"/>
</dbReference>
<dbReference type="Gene3D" id="3.30.70.260">
    <property type="match status" value="1"/>
</dbReference>
<evidence type="ECO:0000256" key="4">
    <source>
        <dbReference type="ARBA" id="ARBA00023239"/>
    </source>
</evidence>
<dbReference type="Pfam" id="PF13291">
    <property type="entry name" value="ACT_4"/>
    <property type="match status" value="1"/>
</dbReference>
<dbReference type="InterPro" id="IPR002912">
    <property type="entry name" value="ACT_dom"/>
</dbReference>
<dbReference type="SUPFAM" id="SSF53686">
    <property type="entry name" value="Tryptophan synthase beta subunit-like PLP-dependent enzymes"/>
    <property type="match status" value="1"/>
</dbReference>
<gene>
    <name evidence="6" type="ORF">SAMN02745194_00439</name>
</gene>
<dbReference type="GO" id="GO:0006565">
    <property type="term" value="P:L-serine catabolic process"/>
    <property type="evidence" value="ECO:0007669"/>
    <property type="project" value="TreeGrafter"/>
</dbReference>
<keyword evidence="3" id="KW-0663">Pyridoxal phosphate</keyword>
<dbReference type="InterPro" id="IPR001926">
    <property type="entry name" value="TrpB-like_PALP"/>
</dbReference>
<dbReference type="STRING" id="198092.SAMN02745194_00439"/>
<organism evidence="6 7">
    <name type="scientific">Muricoccus roseus</name>
    <dbReference type="NCBI Taxonomy" id="198092"/>
    <lineage>
        <taxon>Bacteria</taxon>
        <taxon>Pseudomonadati</taxon>
        <taxon>Pseudomonadota</taxon>
        <taxon>Alphaproteobacteria</taxon>
        <taxon>Acetobacterales</taxon>
        <taxon>Roseomonadaceae</taxon>
        <taxon>Muricoccus</taxon>
    </lineage>
</organism>
<evidence type="ECO:0000256" key="1">
    <source>
        <dbReference type="ARBA" id="ARBA00001933"/>
    </source>
</evidence>
<dbReference type="OrthoDB" id="9811476at2"/>